<dbReference type="GO" id="GO:0005886">
    <property type="term" value="C:plasma membrane"/>
    <property type="evidence" value="ECO:0007669"/>
    <property type="project" value="TreeGrafter"/>
</dbReference>
<feature type="repeat" description="ANK" evidence="7">
    <location>
        <begin position="269"/>
        <end position="290"/>
    </location>
</feature>
<gene>
    <name evidence="10" type="ORF">OsI_26298</name>
</gene>
<evidence type="ECO:0000256" key="7">
    <source>
        <dbReference type="PROSITE-ProRule" id="PRU00023"/>
    </source>
</evidence>
<dbReference type="Gene3D" id="1.25.40.20">
    <property type="entry name" value="Ankyrin repeat-containing domain"/>
    <property type="match status" value="1"/>
</dbReference>
<evidence type="ECO:0000256" key="8">
    <source>
        <dbReference type="SAM" id="Phobius"/>
    </source>
</evidence>
<organism evidence="10 11">
    <name type="scientific">Oryza sativa subsp. indica</name>
    <name type="common">Rice</name>
    <dbReference type="NCBI Taxonomy" id="39946"/>
    <lineage>
        <taxon>Eukaryota</taxon>
        <taxon>Viridiplantae</taxon>
        <taxon>Streptophyta</taxon>
        <taxon>Embryophyta</taxon>
        <taxon>Tracheophyta</taxon>
        <taxon>Spermatophyta</taxon>
        <taxon>Magnoliopsida</taxon>
        <taxon>Liliopsida</taxon>
        <taxon>Poales</taxon>
        <taxon>Poaceae</taxon>
        <taxon>BOP clade</taxon>
        <taxon>Oryzoideae</taxon>
        <taxon>Oryzeae</taxon>
        <taxon>Oryzinae</taxon>
        <taxon>Oryza</taxon>
        <taxon>Oryza sativa</taxon>
    </lineage>
</organism>
<keyword evidence="11" id="KW-1185">Reference proteome</keyword>
<evidence type="ECO:0000259" key="9">
    <source>
        <dbReference type="Pfam" id="PF13962"/>
    </source>
</evidence>
<feature type="domain" description="PGG" evidence="9">
    <location>
        <begin position="362"/>
        <end position="473"/>
    </location>
</feature>
<feature type="transmembrane region" description="Helical" evidence="8">
    <location>
        <begin position="482"/>
        <end position="506"/>
    </location>
</feature>
<evidence type="ECO:0000313" key="11">
    <source>
        <dbReference type="Proteomes" id="UP000007015"/>
    </source>
</evidence>
<dbReference type="PANTHER" id="PTHR24186">
    <property type="entry name" value="PROTEIN PHOSPHATASE 1 REGULATORY SUBUNIT"/>
    <property type="match status" value="1"/>
</dbReference>
<dbReference type="SMART" id="SM00248">
    <property type="entry name" value="ANK"/>
    <property type="match status" value="5"/>
</dbReference>
<feature type="transmembrane region" description="Helical" evidence="8">
    <location>
        <begin position="410"/>
        <end position="436"/>
    </location>
</feature>
<dbReference type="Pfam" id="PF00023">
    <property type="entry name" value="Ank"/>
    <property type="match status" value="2"/>
</dbReference>
<keyword evidence="4 8" id="KW-1133">Transmembrane helix</keyword>
<evidence type="ECO:0000256" key="3">
    <source>
        <dbReference type="ARBA" id="ARBA00022737"/>
    </source>
</evidence>
<evidence type="ECO:0000313" key="10">
    <source>
        <dbReference type="EMBL" id="EEC82180.1"/>
    </source>
</evidence>
<dbReference type="SUPFAM" id="SSF48403">
    <property type="entry name" value="Ankyrin repeat"/>
    <property type="match status" value="1"/>
</dbReference>
<dbReference type="Pfam" id="PF12796">
    <property type="entry name" value="Ank_2"/>
    <property type="match status" value="1"/>
</dbReference>
<accession>B8B6X5</accession>
<evidence type="ECO:0000256" key="1">
    <source>
        <dbReference type="ARBA" id="ARBA00004141"/>
    </source>
</evidence>
<keyword evidence="3" id="KW-0677">Repeat</keyword>
<sequence>MAEAAAEFGPQVLSLDEELLRVLIAGNKVRLEKLLSGEGGGGGHSHQQPQTDGQQVTISFHGAACAPVAAAPQPELSGTIRLLGVTSNGSTALHIVAIHGHAELAALICARAPSLAAARNRCLDTLLHCAAKAGHREVAACLLRTMQGGAAAGTDQAALLAPRNKTGATALHEAVRRSRVELFLGDHASLRLTSISDNDGSYPLHAAAMFGRTKIIDELVKKCPNYYELVDDKGRNLLHVAVENEEEMVVRHICQNDMFAMVLNATDYDGNTPLHLAVKQGYPRIFGLLLGTASVDMCITNKDGHTATDLACCALSPDRSRYFPDPQVTVLACLWWVREPFSLDHRALHIHDLHALDDEPSEQQDNMTKNITIGSVLIATVAFAAAFTLPGGVVADDHPRAGTATLANRFAIRAFVVTDTMAFLYSIMATCFIIYGKAREIPRSHRRACSLLASGLFPCGAQFLIGAFAFGFHLALGAANRGLIIFVYVVSSVAVLACFPNIWAPFRFGLGRAIWRRYGCRGLVSMHKRPSSPLDFFLLVFTGPLIEIRRTLFAVLISSSFIVAVAFDIAKPNY</sequence>
<keyword evidence="2 8" id="KW-0812">Transmembrane</keyword>
<name>B8B6X5_ORYSI</name>
<dbReference type="InterPro" id="IPR036770">
    <property type="entry name" value="Ankyrin_rpt-contain_sf"/>
</dbReference>
<dbReference type="STRING" id="39946.B8B6X5"/>
<dbReference type="InterPro" id="IPR026961">
    <property type="entry name" value="PGG_dom"/>
</dbReference>
<dbReference type="Pfam" id="PF13962">
    <property type="entry name" value="PGG"/>
    <property type="match status" value="1"/>
</dbReference>
<protein>
    <recommendedName>
        <fullName evidence="9">PGG domain-containing protein</fullName>
    </recommendedName>
</protein>
<evidence type="ECO:0000256" key="5">
    <source>
        <dbReference type="ARBA" id="ARBA00023043"/>
    </source>
</evidence>
<keyword evidence="6 8" id="KW-0472">Membrane</keyword>
<dbReference type="InterPro" id="IPR002110">
    <property type="entry name" value="Ankyrin_rpt"/>
</dbReference>
<dbReference type="AlphaFoldDB" id="B8B6X5"/>
<evidence type="ECO:0000256" key="2">
    <source>
        <dbReference type="ARBA" id="ARBA00022692"/>
    </source>
</evidence>
<feature type="transmembrane region" description="Helical" evidence="8">
    <location>
        <begin position="448"/>
        <end position="476"/>
    </location>
</feature>
<dbReference type="OMA" id="YSIMATC"/>
<dbReference type="EMBL" id="CM000132">
    <property type="protein sequence ID" value="EEC82180.1"/>
    <property type="molecule type" value="Genomic_DNA"/>
</dbReference>
<dbReference type="PANTHER" id="PTHR24186:SF50">
    <property type="entry name" value="ANKYRIN REPEAT-CONTAINING PROTEIN ITN1-LIKE ISOFORM X1"/>
    <property type="match status" value="1"/>
</dbReference>
<dbReference type="HOGENOM" id="CLU_000134_36_5_1"/>
<comment type="subcellular location">
    <subcellularLocation>
        <location evidence="1">Membrane</location>
        <topology evidence="1">Multi-pass membrane protein</topology>
    </subcellularLocation>
</comment>
<evidence type="ECO:0000256" key="4">
    <source>
        <dbReference type="ARBA" id="ARBA00022989"/>
    </source>
</evidence>
<dbReference type="PROSITE" id="PS50297">
    <property type="entry name" value="ANK_REP_REGION"/>
    <property type="match status" value="1"/>
</dbReference>
<feature type="transmembrane region" description="Helical" evidence="8">
    <location>
        <begin position="371"/>
        <end position="390"/>
    </location>
</feature>
<proteinExistence type="predicted"/>
<dbReference type="PROSITE" id="PS50088">
    <property type="entry name" value="ANK_REPEAT"/>
    <property type="match status" value="1"/>
</dbReference>
<feature type="transmembrane region" description="Helical" evidence="8">
    <location>
        <begin position="551"/>
        <end position="570"/>
    </location>
</feature>
<keyword evidence="5 7" id="KW-0040">ANK repeat</keyword>
<dbReference type="Proteomes" id="UP000007015">
    <property type="component" value="Chromosome 7"/>
</dbReference>
<evidence type="ECO:0000256" key="6">
    <source>
        <dbReference type="ARBA" id="ARBA00023136"/>
    </source>
</evidence>
<dbReference type="Gramene" id="BGIOSGA025858-TA">
    <property type="protein sequence ID" value="BGIOSGA025858-PA"/>
    <property type="gene ID" value="BGIOSGA025858"/>
</dbReference>
<reference evidence="10 11" key="1">
    <citation type="journal article" date="2005" name="PLoS Biol.">
        <title>The genomes of Oryza sativa: a history of duplications.</title>
        <authorList>
            <person name="Yu J."/>
            <person name="Wang J."/>
            <person name="Lin W."/>
            <person name="Li S."/>
            <person name="Li H."/>
            <person name="Zhou J."/>
            <person name="Ni P."/>
            <person name="Dong W."/>
            <person name="Hu S."/>
            <person name="Zeng C."/>
            <person name="Zhang J."/>
            <person name="Zhang Y."/>
            <person name="Li R."/>
            <person name="Xu Z."/>
            <person name="Li S."/>
            <person name="Li X."/>
            <person name="Zheng H."/>
            <person name="Cong L."/>
            <person name="Lin L."/>
            <person name="Yin J."/>
            <person name="Geng J."/>
            <person name="Li G."/>
            <person name="Shi J."/>
            <person name="Liu J."/>
            <person name="Lv H."/>
            <person name="Li J."/>
            <person name="Wang J."/>
            <person name="Deng Y."/>
            <person name="Ran L."/>
            <person name="Shi X."/>
            <person name="Wang X."/>
            <person name="Wu Q."/>
            <person name="Li C."/>
            <person name="Ren X."/>
            <person name="Wang J."/>
            <person name="Wang X."/>
            <person name="Li D."/>
            <person name="Liu D."/>
            <person name="Zhang X."/>
            <person name="Ji Z."/>
            <person name="Zhao W."/>
            <person name="Sun Y."/>
            <person name="Zhang Z."/>
            <person name="Bao J."/>
            <person name="Han Y."/>
            <person name="Dong L."/>
            <person name="Ji J."/>
            <person name="Chen P."/>
            <person name="Wu S."/>
            <person name="Liu J."/>
            <person name="Xiao Y."/>
            <person name="Bu D."/>
            <person name="Tan J."/>
            <person name="Yang L."/>
            <person name="Ye C."/>
            <person name="Zhang J."/>
            <person name="Xu J."/>
            <person name="Zhou Y."/>
            <person name="Yu Y."/>
            <person name="Zhang B."/>
            <person name="Zhuang S."/>
            <person name="Wei H."/>
            <person name="Liu B."/>
            <person name="Lei M."/>
            <person name="Yu H."/>
            <person name="Li Y."/>
            <person name="Xu H."/>
            <person name="Wei S."/>
            <person name="He X."/>
            <person name="Fang L."/>
            <person name="Zhang Z."/>
            <person name="Zhang Y."/>
            <person name="Huang X."/>
            <person name="Su Z."/>
            <person name="Tong W."/>
            <person name="Li J."/>
            <person name="Tong Z."/>
            <person name="Li S."/>
            <person name="Ye J."/>
            <person name="Wang L."/>
            <person name="Fang L."/>
            <person name="Lei T."/>
            <person name="Chen C."/>
            <person name="Chen H."/>
            <person name="Xu Z."/>
            <person name="Li H."/>
            <person name="Huang H."/>
            <person name="Zhang F."/>
            <person name="Xu H."/>
            <person name="Li N."/>
            <person name="Zhao C."/>
            <person name="Li S."/>
            <person name="Dong L."/>
            <person name="Huang Y."/>
            <person name="Li L."/>
            <person name="Xi Y."/>
            <person name="Qi Q."/>
            <person name="Li W."/>
            <person name="Zhang B."/>
            <person name="Hu W."/>
            <person name="Zhang Y."/>
            <person name="Tian X."/>
            <person name="Jiao Y."/>
            <person name="Liang X."/>
            <person name="Jin J."/>
            <person name="Gao L."/>
            <person name="Zheng W."/>
            <person name="Hao B."/>
            <person name="Liu S."/>
            <person name="Wang W."/>
            <person name="Yuan L."/>
            <person name="Cao M."/>
            <person name="McDermott J."/>
            <person name="Samudrala R."/>
            <person name="Wang J."/>
            <person name="Wong G.K."/>
            <person name="Yang H."/>
        </authorList>
    </citation>
    <scope>NUCLEOTIDE SEQUENCE [LARGE SCALE GENOMIC DNA]</scope>
    <source>
        <strain evidence="11">cv. 93-11</strain>
    </source>
</reference>